<dbReference type="PROSITE" id="PS50901">
    <property type="entry name" value="FTSK"/>
    <property type="match status" value="1"/>
</dbReference>
<evidence type="ECO:0000313" key="5">
    <source>
        <dbReference type="EMBL" id="RST89210.1"/>
    </source>
</evidence>
<evidence type="ECO:0000313" key="6">
    <source>
        <dbReference type="Proteomes" id="UP000277864"/>
    </source>
</evidence>
<dbReference type="GO" id="GO:0005524">
    <property type="term" value="F:ATP binding"/>
    <property type="evidence" value="ECO:0007669"/>
    <property type="project" value="UniProtKB-UniRule"/>
</dbReference>
<protein>
    <recommendedName>
        <fullName evidence="4">FtsK domain-containing protein</fullName>
    </recommendedName>
</protein>
<proteinExistence type="predicted"/>
<name>A0A429Z684_9ENTE</name>
<dbReference type="EMBL" id="PXZH01000002">
    <property type="protein sequence ID" value="RST89210.1"/>
    <property type="molecule type" value="Genomic_DNA"/>
</dbReference>
<dbReference type="Gene3D" id="3.40.50.300">
    <property type="entry name" value="P-loop containing nucleotide triphosphate hydrolases"/>
    <property type="match status" value="1"/>
</dbReference>
<dbReference type="SUPFAM" id="SSF52540">
    <property type="entry name" value="P-loop containing nucleoside triphosphate hydrolases"/>
    <property type="match status" value="1"/>
</dbReference>
<dbReference type="Pfam" id="PF01580">
    <property type="entry name" value="FtsK_SpoIIIE"/>
    <property type="match status" value="1"/>
</dbReference>
<sequence>MNIQLQKNTIWNLSHQPHAIVCGVSGSGKSMLLIYLLYKFAQLNSEIYIIDPKISDLFQLGQFLPNGHLATDTNSTISILERIEIIMNDRQKEIVSSKRFGIDAYSLGFHPVVLFYDELAALTTQITKKETKQHYESLLKNIILKGRSAGIQVVFSLQQPNATNLPTEIREQCSLKICLGVTTPISTREMIFGKQSNWIQPPLDSFGVGWFSLGTPTVNIFEAPNMKNFNPNTRLIPLLNKEERHIRGYSSFE</sequence>
<reference evidence="5 6" key="1">
    <citation type="submission" date="2018-03" db="EMBL/GenBank/DDBJ databases">
        <authorList>
            <person name="Gulvik C.A."/>
        </authorList>
    </citation>
    <scope>NUCLEOTIDE SEQUENCE [LARGE SCALE GENOMIC DNA]</scope>
    <source>
        <strain evidence="5 6">JCM 31581</strain>
    </source>
</reference>
<keyword evidence="2 3" id="KW-0067">ATP-binding</keyword>
<dbReference type="CDD" id="cd01127">
    <property type="entry name" value="TrwB_TraG_TraD_VirD4"/>
    <property type="match status" value="1"/>
</dbReference>
<dbReference type="GO" id="GO:0003677">
    <property type="term" value="F:DNA binding"/>
    <property type="evidence" value="ECO:0007669"/>
    <property type="project" value="InterPro"/>
</dbReference>
<dbReference type="PANTHER" id="PTHR22683:SF47">
    <property type="entry name" value="FTSK DOMAIN-CONTAINING PROTEIN YDCQ"/>
    <property type="match status" value="1"/>
</dbReference>
<dbReference type="InterPro" id="IPR050206">
    <property type="entry name" value="FtsK/SpoIIIE/SftA"/>
</dbReference>
<dbReference type="InterPro" id="IPR027417">
    <property type="entry name" value="P-loop_NTPase"/>
</dbReference>
<dbReference type="RefSeq" id="WP_125943144.1">
    <property type="nucleotide sequence ID" value="NZ_PXZH01000002.1"/>
</dbReference>
<comment type="caution">
    <text evidence="5">The sequence shown here is derived from an EMBL/GenBank/DDBJ whole genome shotgun (WGS) entry which is preliminary data.</text>
</comment>
<evidence type="ECO:0000256" key="3">
    <source>
        <dbReference type="PROSITE-ProRule" id="PRU00289"/>
    </source>
</evidence>
<dbReference type="AlphaFoldDB" id="A0A429Z684"/>
<gene>
    <name evidence="5" type="ORF">C7P63_05390</name>
</gene>
<evidence type="ECO:0000259" key="4">
    <source>
        <dbReference type="PROSITE" id="PS50901"/>
    </source>
</evidence>
<dbReference type="InterPro" id="IPR002543">
    <property type="entry name" value="FtsK_dom"/>
</dbReference>
<organism evidence="5 6">
    <name type="scientific">Vagococcus humatus</name>
    <dbReference type="NCBI Taxonomy" id="1889241"/>
    <lineage>
        <taxon>Bacteria</taxon>
        <taxon>Bacillati</taxon>
        <taxon>Bacillota</taxon>
        <taxon>Bacilli</taxon>
        <taxon>Lactobacillales</taxon>
        <taxon>Enterococcaceae</taxon>
        <taxon>Vagococcus</taxon>
    </lineage>
</organism>
<feature type="domain" description="FtsK" evidence="4">
    <location>
        <begin position="6"/>
        <end position="188"/>
    </location>
</feature>
<evidence type="ECO:0000256" key="2">
    <source>
        <dbReference type="ARBA" id="ARBA00022840"/>
    </source>
</evidence>
<evidence type="ECO:0000256" key="1">
    <source>
        <dbReference type="ARBA" id="ARBA00022741"/>
    </source>
</evidence>
<dbReference type="PANTHER" id="PTHR22683">
    <property type="entry name" value="SPORULATION PROTEIN RELATED"/>
    <property type="match status" value="1"/>
</dbReference>
<dbReference type="Proteomes" id="UP000277864">
    <property type="component" value="Unassembled WGS sequence"/>
</dbReference>
<feature type="binding site" evidence="3">
    <location>
        <begin position="23"/>
        <end position="30"/>
    </location>
    <ligand>
        <name>ATP</name>
        <dbReference type="ChEBI" id="CHEBI:30616"/>
    </ligand>
</feature>
<dbReference type="OrthoDB" id="9807790at2"/>
<accession>A0A429Z684</accession>
<keyword evidence="6" id="KW-1185">Reference proteome</keyword>
<keyword evidence="1 3" id="KW-0547">Nucleotide-binding</keyword>